<name>A0ABW6I922_9CYAN</name>
<dbReference type="GO" id="GO:0016757">
    <property type="term" value="F:glycosyltransferase activity"/>
    <property type="evidence" value="ECO:0007669"/>
    <property type="project" value="UniProtKB-KW"/>
</dbReference>
<dbReference type="Pfam" id="PF13632">
    <property type="entry name" value="Glyco_trans_2_3"/>
    <property type="match status" value="1"/>
</dbReference>
<dbReference type="EC" id="2.4.-.-" evidence="3"/>
<accession>A0ABW6I922</accession>
<dbReference type="PANTHER" id="PTHR43685">
    <property type="entry name" value="GLYCOSYLTRANSFERASE"/>
    <property type="match status" value="1"/>
</dbReference>
<dbReference type="SUPFAM" id="SSF53448">
    <property type="entry name" value="Nucleotide-diphospho-sugar transferases"/>
    <property type="match status" value="1"/>
</dbReference>
<dbReference type="Pfam" id="PF00535">
    <property type="entry name" value="Glycos_transf_2"/>
    <property type="match status" value="1"/>
</dbReference>
<reference evidence="3 4" key="1">
    <citation type="submission" date="2024-10" db="EMBL/GenBank/DDBJ databases">
        <authorList>
            <person name="Ratan Roy A."/>
            <person name="Morales Sandoval P.H."/>
            <person name="De Los Santos Villalobos S."/>
            <person name="Chakraborty S."/>
            <person name="Mukherjee J."/>
        </authorList>
    </citation>
    <scope>NUCLEOTIDE SEQUENCE [LARGE SCALE GENOMIC DNA]</scope>
    <source>
        <strain evidence="3 4">S1</strain>
    </source>
</reference>
<feature type="domain" description="Glycosyltransferase 2-like" evidence="2">
    <location>
        <begin position="153"/>
        <end position="257"/>
    </location>
</feature>
<dbReference type="InterPro" id="IPR050834">
    <property type="entry name" value="Glycosyltransf_2"/>
</dbReference>
<dbReference type="Proteomes" id="UP001600165">
    <property type="component" value="Unassembled WGS sequence"/>
</dbReference>
<evidence type="ECO:0000259" key="1">
    <source>
        <dbReference type="Pfam" id="PF00535"/>
    </source>
</evidence>
<evidence type="ECO:0000313" key="3">
    <source>
        <dbReference type="EMBL" id="MFE4104659.1"/>
    </source>
</evidence>
<dbReference type="InterPro" id="IPR029044">
    <property type="entry name" value="Nucleotide-diphossugar_trans"/>
</dbReference>
<proteinExistence type="predicted"/>
<dbReference type="RefSeq" id="WP_377960149.1">
    <property type="nucleotide sequence ID" value="NZ_JBHZOL010000001.1"/>
</dbReference>
<sequence>MNPSPNFIFSIIIPTYNRPQQIVACLEALTRLEYPRDRFEVIVVDDGSEPPLTATVKPFQSQLNLVFIRQANAGPAAARNRAAQQAQGRYLAFTDDDCQPATDWLQTLEACFKQKPVCIVGGRTVNALPHNPFSMTSQNIISMGYDHYNAVRDQARFFASNNMVVPRQEFLAMGGFDESFTTSEDRELCDRWIHQGYTMTYAPEVVIYHAHPMTLKSFWKQHFNYGRGAFRFHQTRAQKGWGNFEIEGNYYLNLLRYPFSHGQKRQGLTLTAVLLVSQVANAAGFFWEMSQQQTAKVSRA</sequence>
<keyword evidence="3" id="KW-0328">Glycosyltransferase</keyword>
<keyword evidence="3" id="KW-0808">Transferase</keyword>
<feature type="domain" description="Glycosyltransferase 2-like" evidence="1">
    <location>
        <begin position="10"/>
        <end position="144"/>
    </location>
</feature>
<dbReference type="PANTHER" id="PTHR43685:SF3">
    <property type="entry name" value="SLR2126 PROTEIN"/>
    <property type="match status" value="1"/>
</dbReference>
<evidence type="ECO:0000313" key="4">
    <source>
        <dbReference type="Proteomes" id="UP001600165"/>
    </source>
</evidence>
<dbReference type="EMBL" id="JBHZOL010000001">
    <property type="protein sequence ID" value="MFE4104659.1"/>
    <property type="molecule type" value="Genomic_DNA"/>
</dbReference>
<evidence type="ECO:0000259" key="2">
    <source>
        <dbReference type="Pfam" id="PF13632"/>
    </source>
</evidence>
<protein>
    <submittedName>
        <fullName evidence="3">Glycosyltransferase</fullName>
        <ecNumber evidence="3">2.4.-.-</ecNumber>
    </submittedName>
</protein>
<gene>
    <name evidence="3" type="ORF">ACFVKH_00120</name>
</gene>
<dbReference type="Gene3D" id="3.90.550.10">
    <property type="entry name" value="Spore Coat Polysaccharide Biosynthesis Protein SpsA, Chain A"/>
    <property type="match status" value="1"/>
</dbReference>
<comment type="caution">
    <text evidence="3">The sequence shown here is derived from an EMBL/GenBank/DDBJ whole genome shotgun (WGS) entry which is preliminary data.</text>
</comment>
<organism evidence="3 4">
    <name type="scientific">Almyronema epifaneia S1</name>
    <dbReference type="NCBI Taxonomy" id="2991925"/>
    <lineage>
        <taxon>Bacteria</taxon>
        <taxon>Bacillati</taxon>
        <taxon>Cyanobacteriota</taxon>
        <taxon>Cyanophyceae</taxon>
        <taxon>Nodosilineales</taxon>
        <taxon>Nodosilineaceae</taxon>
        <taxon>Almyronema</taxon>
        <taxon>Almyronema epifaneia</taxon>
    </lineage>
</organism>
<keyword evidence="4" id="KW-1185">Reference proteome</keyword>
<dbReference type="InterPro" id="IPR001173">
    <property type="entry name" value="Glyco_trans_2-like"/>
</dbReference>